<dbReference type="EMBL" id="PDUG01000005">
    <property type="protein sequence ID" value="PIC23612.1"/>
    <property type="molecule type" value="Genomic_DNA"/>
</dbReference>
<dbReference type="Pfam" id="PF10324">
    <property type="entry name" value="7TM_GPCR_Srw"/>
    <property type="match status" value="1"/>
</dbReference>
<dbReference type="PANTHER" id="PTHR22751">
    <property type="entry name" value="G-PROTEIN COUPLED RECEPTOR-RELATED"/>
    <property type="match status" value="1"/>
</dbReference>
<accession>A0A2G5T8K8</accession>
<evidence type="ECO:0000313" key="7">
    <source>
        <dbReference type="EMBL" id="PIC23612.1"/>
    </source>
</evidence>
<evidence type="ECO:0000256" key="2">
    <source>
        <dbReference type="ARBA" id="ARBA00022692"/>
    </source>
</evidence>
<feature type="transmembrane region" description="Helical" evidence="5">
    <location>
        <begin position="13"/>
        <end position="31"/>
    </location>
</feature>
<feature type="domain" description="G-protein coupled receptors family 1 profile" evidence="6">
    <location>
        <begin position="1"/>
        <end position="222"/>
    </location>
</feature>
<proteinExistence type="predicted"/>
<feature type="transmembrane region" description="Helical" evidence="5">
    <location>
        <begin position="206"/>
        <end position="225"/>
    </location>
</feature>
<evidence type="ECO:0000256" key="4">
    <source>
        <dbReference type="ARBA" id="ARBA00023136"/>
    </source>
</evidence>
<evidence type="ECO:0000313" key="8">
    <source>
        <dbReference type="Proteomes" id="UP000230233"/>
    </source>
</evidence>
<dbReference type="SUPFAM" id="SSF81321">
    <property type="entry name" value="Family A G protein-coupled receptor-like"/>
    <property type="match status" value="1"/>
</dbReference>
<comment type="subcellular location">
    <subcellularLocation>
        <location evidence="1">Membrane</location>
    </subcellularLocation>
</comment>
<dbReference type="GO" id="GO:0016020">
    <property type="term" value="C:membrane"/>
    <property type="evidence" value="ECO:0007669"/>
    <property type="project" value="UniProtKB-SubCell"/>
</dbReference>
<protein>
    <recommendedName>
        <fullName evidence="6">G-protein coupled receptors family 1 profile domain-containing protein</fullName>
    </recommendedName>
</protein>
<keyword evidence="8" id="KW-1185">Reference proteome</keyword>
<evidence type="ECO:0000256" key="1">
    <source>
        <dbReference type="ARBA" id="ARBA00004370"/>
    </source>
</evidence>
<keyword evidence="4 5" id="KW-0472">Membrane</keyword>
<dbReference type="AlphaFoldDB" id="A0A2G5T8K8"/>
<feature type="transmembrane region" description="Helical" evidence="5">
    <location>
        <begin position="165"/>
        <end position="186"/>
    </location>
</feature>
<evidence type="ECO:0000256" key="5">
    <source>
        <dbReference type="SAM" id="Phobius"/>
    </source>
</evidence>
<sequence>MLDFYLLIVKDDFRRLSTWLGVLMASLRYLTIRNSLNPNFNFLSKPSSGWKTLAVAFLISTLMSLFYLVRVDLISAHREYPESCGYPVNFSTPIYSYKRNELFFSAKEIYKGYIVFDGILKIIPAIVLPILALLLLRELKKAEVSRKKSSVVSRIADHTDSTSKLVIIMTITCIFAEAPMGISFVVEGLVADVPKLRKIVTSFESLLFTFATLNATTHFFVCLGVSTPYRKAVKGLLGYKGSRKPITISPKISSASIVTLRQVDARIDG</sequence>
<name>A0A2G5T8K8_9PELO</name>
<organism evidence="7 8">
    <name type="scientific">Caenorhabditis nigoni</name>
    <dbReference type="NCBI Taxonomy" id="1611254"/>
    <lineage>
        <taxon>Eukaryota</taxon>
        <taxon>Metazoa</taxon>
        <taxon>Ecdysozoa</taxon>
        <taxon>Nematoda</taxon>
        <taxon>Chromadorea</taxon>
        <taxon>Rhabditida</taxon>
        <taxon>Rhabditina</taxon>
        <taxon>Rhabditomorpha</taxon>
        <taxon>Rhabditoidea</taxon>
        <taxon>Rhabditidae</taxon>
        <taxon>Peloderinae</taxon>
        <taxon>Caenorhabditis</taxon>
    </lineage>
</organism>
<feature type="transmembrane region" description="Helical" evidence="5">
    <location>
        <begin position="52"/>
        <end position="69"/>
    </location>
</feature>
<evidence type="ECO:0000256" key="3">
    <source>
        <dbReference type="ARBA" id="ARBA00022989"/>
    </source>
</evidence>
<dbReference type="PROSITE" id="PS50262">
    <property type="entry name" value="G_PROTEIN_RECEP_F1_2"/>
    <property type="match status" value="1"/>
</dbReference>
<keyword evidence="3 5" id="KW-1133">Transmembrane helix</keyword>
<dbReference type="Gene3D" id="1.20.1070.10">
    <property type="entry name" value="Rhodopsin 7-helix transmembrane proteins"/>
    <property type="match status" value="1"/>
</dbReference>
<dbReference type="Proteomes" id="UP000230233">
    <property type="component" value="Chromosome V"/>
</dbReference>
<evidence type="ECO:0000259" key="6">
    <source>
        <dbReference type="PROSITE" id="PS50262"/>
    </source>
</evidence>
<reference evidence="8" key="1">
    <citation type="submission" date="2017-10" db="EMBL/GenBank/DDBJ databases">
        <title>Rapid genome shrinkage in a self-fertile nematode reveals novel sperm competition proteins.</title>
        <authorList>
            <person name="Yin D."/>
            <person name="Schwarz E.M."/>
            <person name="Thomas C.G."/>
            <person name="Felde R.L."/>
            <person name="Korf I.F."/>
            <person name="Cutter A.D."/>
            <person name="Schartner C.M."/>
            <person name="Ralston E.J."/>
            <person name="Meyer B.J."/>
            <person name="Haag E.S."/>
        </authorList>
    </citation>
    <scope>NUCLEOTIDE SEQUENCE [LARGE SCALE GENOMIC DNA]</scope>
    <source>
        <strain evidence="8">JU1422</strain>
    </source>
</reference>
<dbReference type="OrthoDB" id="5818531at2759"/>
<dbReference type="InterPro" id="IPR019427">
    <property type="entry name" value="7TM_GPCR_serpentine_rcpt_Srw"/>
</dbReference>
<comment type="caution">
    <text evidence="7">The sequence shown here is derived from an EMBL/GenBank/DDBJ whole genome shotgun (WGS) entry which is preliminary data.</text>
</comment>
<keyword evidence="2 5" id="KW-0812">Transmembrane</keyword>
<feature type="transmembrane region" description="Helical" evidence="5">
    <location>
        <begin position="113"/>
        <end position="136"/>
    </location>
</feature>
<gene>
    <name evidence="7" type="primary">Cnig_chr_V.g17258</name>
    <name evidence="7" type="ORF">B9Z55_017258</name>
</gene>
<dbReference type="PANTHER" id="PTHR22751:SF54">
    <property type="entry name" value="G-PROTEIN COUPLED RECEPTORS FAMILY 1 PROFILE DOMAIN-CONTAINING PROTEIN"/>
    <property type="match status" value="1"/>
</dbReference>
<dbReference type="InterPro" id="IPR017452">
    <property type="entry name" value="GPCR_Rhodpsn_7TM"/>
</dbReference>
<dbReference type="GO" id="GO:0008528">
    <property type="term" value="F:G protein-coupled peptide receptor activity"/>
    <property type="evidence" value="ECO:0007669"/>
    <property type="project" value="InterPro"/>
</dbReference>